<dbReference type="PRINTS" id="PR00987">
    <property type="entry name" value="TRNASYNTHGLU"/>
</dbReference>
<dbReference type="GO" id="GO:0008270">
    <property type="term" value="F:zinc ion binding"/>
    <property type="evidence" value="ECO:0007669"/>
    <property type="project" value="InterPro"/>
</dbReference>
<evidence type="ECO:0000256" key="3">
    <source>
        <dbReference type="ARBA" id="ARBA00022741"/>
    </source>
</evidence>
<sequence>MSVRVRFAPSPTGTLHVGGARTALYNYLFARANGGRFILRIEDTDTARSTDDSVQAIFAGLRWLGLEWDEGPGAEGAHGPYFQSERRERYQHHLRTLEASSAVYPCFCSPEELEARRAEQLAGGAGPRYDGRCRRLSAPERAEALASRRPAAWRFATPTDGETAWDDVLRDRVEFRNEVLEDFVVMRSDGLPTYNYACVVDDHEMEITHVVRGDDHISNTPRQRLLYDAFGWTAPQFAHVPMILGADGSRLSKRHGATSVGAYAELGMIPEAMVNFLALLGWSYDGERELFTLAELEQLFRLERVGKNPAIFDLQKLEWMNGQHLKRLSEPDRVERVTQFLAQSGHDLSARTPEWRLTLVRAIGDRLKTLADARRYAAFCLEDPLVRDESAWTPVLERPKIGPRLREMSLRIEADGEFSLTSLEAAIRSLAAERGLKLGDLIGAARIALTGGQVSPGFFEVVWLLGRDRAVTRLREAAGEWERNSPLAAAGS</sequence>
<dbReference type="InterPro" id="IPR045462">
    <property type="entry name" value="aa-tRNA-synth_I_cd-bd"/>
</dbReference>
<evidence type="ECO:0000256" key="5">
    <source>
        <dbReference type="ARBA" id="ARBA00022917"/>
    </source>
</evidence>
<dbReference type="InterPro" id="IPR008925">
    <property type="entry name" value="aa_tRNA-synth_I_cd-bd_sf"/>
</dbReference>
<dbReference type="Pfam" id="PF00749">
    <property type="entry name" value="tRNA-synt_1c"/>
    <property type="match status" value="1"/>
</dbReference>
<dbReference type="InterPro" id="IPR033910">
    <property type="entry name" value="GluRS_core"/>
</dbReference>
<dbReference type="NCBIfam" id="TIGR00464">
    <property type="entry name" value="gltX_bact"/>
    <property type="match status" value="1"/>
</dbReference>
<dbReference type="GO" id="GO:0005524">
    <property type="term" value="F:ATP binding"/>
    <property type="evidence" value="ECO:0007669"/>
    <property type="project" value="UniProtKB-UniRule"/>
</dbReference>
<comment type="catalytic activity">
    <reaction evidence="7">
        <text>tRNA(Glu) + L-glutamate + ATP = L-glutamyl-tRNA(Glu) + AMP + diphosphate</text>
        <dbReference type="Rhea" id="RHEA:23540"/>
        <dbReference type="Rhea" id="RHEA-COMP:9663"/>
        <dbReference type="Rhea" id="RHEA-COMP:9680"/>
        <dbReference type="ChEBI" id="CHEBI:29985"/>
        <dbReference type="ChEBI" id="CHEBI:30616"/>
        <dbReference type="ChEBI" id="CHEBI:33019"/>
        <dbReference type="ChEBI" id="CHEBI:78442"/>
        <dbReference type="ChEBI" id="CHEBI:78520"/>
        <dbReference type="ChEBI" id="CHEBI:456215"/>
        <dbReference type="EC" id="6.1.1.17"/>
    </reaction>
</comment>
<dbReference type="AlphaFoldDB" id="A0A849SJ07"/>
<evidence type="ECO:0000313" key="10">
    <source>
        <dbReference type="EMBL" id="NOT34596.1"/>
    </source>
</evidence>
<dbReference type="CDD" id="cd00808">
    <property type="entry name" value="GluRS_core"/>
    <property type="match status" value="1"/>
</dbReference>
<dbReference type="InterPro" id="IPR014729">
    <property type="entry name" value="Rossmann-like_a/b/a_fold"/>
</dbReference>
<dbReference type="InterPro" id="IPR004527">
    <property type="entry name" value="Glu-tRNA-ligase_bac/mito"/>
</dbReference>
<comment type="subcellular location">
    <subcellularLocation>
        <location evidence="7">Cytoplasm</location>
    </subcellularLocation>
</comment>
<comment type="function">
    <text evidence="7">Catalyzes the attachment of glutamate to tRNA(Glu) in a two-step reaction: glutamate is first activated by ATP to form Glu-AMP and then transferred to the acceptor end of tRNA(Glu).</text>
</comment>
<dbReference type="GO" id="GO:0005829">
    <property type="term" value="C:cytosol"/>
    <property type="evidence" value="ECO:0007669"/>
    <property type="project" value="TreeGrafter"/>
</dbReference>
<feature type="short sequence motif" description="'HIGH' region" evidence="7">
    <location>
        <begin position="9"/>
        <end position="19"/>
    </location>
</feature>
<dbReference type="InterPro" id="IPR001412">
    <property type="entry name" value="aa-tRNA-synth_I_CS"/>
</dbReference>
<evidence type="ECO:0000256" key="6">
    <source>
        <dbReference type="ARBA" id="ARBA00023146"/>
    </source>
</evidence>
<comment type="similarity">
    <text evidence="1 7">Belongs to the class-I aminoacyl-tRNA synthetase family. Glutamate--tRNA ligase type 1 subfamily.</text>
</comment>
<keyword evidence="7" id="KW-0963">Cytoplasm</keyword>
<evidence type="ECO:0000256" key="4">
    <source>
        <dbReference type="ARBA" id="ARBA00022840"/>
    </source>
</evidence>
<accession>A0A849SJ07</accession>
<dbReference type="Pfam" id="PF19269">
    <property type="entry name" value="Anticodon_2"/>
    <property type="match status" value="1"/>
</dbReference>
<dbReference type="SUPFAM" id="SSF52374">
    <property type="entry name" value="Nucleotidylyl transferase"/>
    <property type="match status" value="1"/>
</dbReference>
<keyword evidence="6 7" id="KW-0030">Aminoacyl-tRNA synthetase</keyword>
<dbReference type="InterPro" id="IPR020751">
    <property type="entry name" value="aa-tRNA-synth_I_codon-bd_sub2"/>
</dbReference>
<evidence type="ECO:0000313" key="11">
    <source>
        <dbReference type="Proteomes" id="UP000580839"/>
    </source>
</evidence>
<feature type="domain" description="Aminoacyl-tRNA synthetase class I anticodon-binding" evidence="9">
    <location>
        <begin position="334"/>
        <end position="477"/>
    </location>
</feature>
<comment type="subunit">
    <text evidence="7">Monomer.</text>
</comment>
<dbReference type="InterPro" id="IPR049940">
    <property type="entry name" value="GluQ/Sye"/>
</dbReference>
<feature type="binding site" evidence="7">
    <location>
        <position position="253"/>
    </location>
    <ligand>
        <name>ATP</name>
        <dbReference type="ChEBI" id="CHEBI:30616"/>
    </ligand>
</feature>
<gene>
    <name evidence="7" type="primary">gltX</name>
    <name evidence="10" type="ORF">HOP12_10555</name>
</gene>
<feature type="short sequence motif" description="'KMSKS' region" evidence="7">
    <location>
        <begin position="250"/>
        <end position="254"/>
    </location>
</feature>
<dbReference type="GO" id="GO:0004818">
    <property type="term" value="F:glutamate-tRNA ligase activity"/>
    <property type="evidence" value="ECO:0007669"/>
    <property type="project" value="UniProtKB-UniRule"/>
</dbReference>
<evidence type="ECO:0000259" key="9">
    <source>
        <dbReference type="Pfam" id="PF19269"/>
    </source>
</evidence>
<reference evidence="10 11" key="1">
    <citation type="submission" date="2020-04" db="EMBL/GenBank/DDBJ databases">
        <title>Metagenomic profiling of ammonia- and methane-oxidizing microorganisms in a Dutch drinking water treatment plant.</title>
        <authorList>
            <person name="Poghosyan L."/>
            <person name="Leucker S."/>
        </authorList>
    </citation>
    <scope>NUCLEOTIDE SEQUENCE [LARGE SCALE GENOMIC DNA]</scope>
    <source>
        <strain evidence="10">S-RSF-IL-03</strain>
    </source>
</reference>
<dbReference type="GO" id="GO:0000049">
    <property type="term" value="F:tRNA binding"/>
    <property type="evidence" value="ECO:0007669"/>
    <property type="project" value="InterPro"/>
</dbReference>
<dbReference type="PROSITE" id="PS00178">
    <property type="entry name" value="AA_TRNA_LIGASE_I"/>
    <property type="match status" value="1"/>
</dbReference>
<name>A0A849SJ07_UNCEI</name>
<dbReference type="Proteomes" id="UP000580839">
    <property type="component" value="Unassembled WGS sequence"/>
</dbReference>
<organism evidence="10 11">
    <name type="scientific">Eiseniibacteriota bacterium</name>
    <dbReference type="NCBI Taxonomy" id="2212470"/>
    <lineage>
        <taxon>Bacteria</taxon>
        <taxon>Candidatus Eiseniibacteriota</taxon>
    </lineage>
</organism>
<evidence type="ECO:0000256" key="7">
    <source>
        <dbReference type="HAMAP-Rule" id="MF_00022"/>
    </source>
</evidence>
<keyword evidence="4 7" id="KW-0067">ATP-binding</keyword>
<dbReference type="NCBIfam" id="NF004315">
    <property type="entry name" value="PRK05710.1-4"/>
    <property type="match status" value="1"/>
</dbReference>
<comment type="caution">
    <text evidence="10">The sequence shown here is derived from an EMBL/GenBank/DDBJ whole genome shotgun (WGS) entry which is preliminary data.</text>
</comment>
<keyword evidence="2 7" id="KW-0436">Ligase</keyword>
<feature type="domain" description="Glutamyl/glutaminyl-tRNA synthetase class Ib catalytic" evidence="8">
    <location>
        <begin position="3"/>
        <end position="319"/>
    </location>
</feature>
<dbReference type="FunFam" id="3.40.50.620:FF:000045">
    <property type="entry name" value="Glutamate--tRNA ligase, mitochondrial"/>
    <property type="match status" value="1"/>
</dbReference>
<keyword evidence="5 7" id="KW-0648">Protein biosynthesis</keyword>
<keyword evidence="3 7" id="KW-0547">Nucleotide-binding</keyword>
<dbReference type="InterPro" id="IPR000924">
    <property type="entry name" value="Glu/Gln-tRNA-synth"/>
</dbReference>
<dbReference type="PANTHER" id="PTHR43311">
    <property type="entry name" value="GLUTAMATE--TRNA LIGASE"/>
    <property type="match status" value="1"/>
</dbReference>
<dbReference type="EMBL" id="JABFRW010000133">
    <property type="protein sequence ID" value="NOT34596.1"/>
    <property type="molecule type" value="Genomic_DNA"/>
</dbReference>
<dbReference type="GO" id="GO:0006424">
    <property type="term" value="P:glutamyl-tRNA aminoacylation"/>
    <property type="evidence" value="ECO:0007669"/>
    <property type="project" value="UniProtKB-UniRule"/>
</dbReference>
<dbReference type="Gene3D" id="3.40.50.620">
    <property type="entry name" value="HUPs"/>
    <property type="match status" value="1"/>
</dbReference>
<dbReference type="PANTHER" id="PTHR43311:SF2">
    <property type="entry name" value="GLUTAMATE--TRNA LIGASE, MITOCHONDRIAL-RELATED"/>
    <property type="match status" value="1"/>
</dbReference>
<dbReference type="Gene3D" id="1.10.10.350">
    <property type="match status" value="1"/>
</dbReference>
<dbReference type="SUPFAM" id="SSF48163">
    <property type="entry name" value="An anticodon-binding domain of class I aminoacyl-tRNA synthetases"/>
    <property type="match status" value="1"/>
</dbReference>
<proteinExistence type="inferred from homology"/>
<evidence type="ECO:0000259" key="8">
    <source>
        <dbReference type="Pfam" id="PF00749"/>
    </source>
</evidence>
<dbReference type="EC" id="6.1.1.17" evidence="7"/>
<comment type="caution">
    <text evidence="7">Lacks conserved residue(s) required for the propagation of feature annotation.</text>
</comment>
<protein>
    <recommendedName>
        <fullName evidence="7">Glutamate--tRNA ligase</fullName>
        <ecNumber evidence="7">6.1.1.17</ecNumber>
    </recommendedName>
    <alternativeName>
        <fullName evidence="7">Glutamyl-tRNA synthetase</fullName>
        <shortName evidence="7">GluRS</shortName>
    </alternativeName>
</protein>
<evidence type="ECO:0000256" key="1">
    <source>
        <dbReference type="ARBA" id="ARBA00007894"/>
    </source>
</evidence>
<dbReference type="InterPro" id="IPR020058">
    <property type="entry name" value="Glu/Gln-tRNA-synth_Ib_cat-dom"/>
</dbReference>
<dbReference type="HAMAP" id="MF_00022">
    <property type="entry name" value="Glu_tRNA_synth_type1"/>
    <property type="match status" value="1"/>
</dbReference>
<evidence type="ECO:0000256" key="2">
    <source>
        <dbReference type="ARBA" id="ARBA00022598"/>
    </source>
</evidence>